<dbReference type="RefSeq" id="WP_311834774.1">
    <property type="nucleotide sequence ID" value="NZ_JARQBJ010000001.1"/>
</dbReference>
<feature type="domain" description="DUF305" evidence="3">
    <location>
        <begin position="93"/>
        <end position="143"/>
    </location>
</feature>
<keyword evidence="2" id="KW-1133">Transmembrane helix</keyword>
<feature type="coiled-coil region" evidence="1">
    <location>
        <begin position="122"/>
        <end position="149"/>
    </location>
</feature>
<name>A0AAW8TVD5_9ENTE</name>
<keyword evidence="2" id="KW-0812">Transmembrane</keyword>
<protein>
    <submittedName>
        <fullName evidence="4">DUF305 domain-containing protein</fullName>
    </submittedName>
</protein>
<dbReference type="Pfam" id="PF03713">
    <property type="entry name" value="DUF305"/>
    <property type="match status" value="1"/>
</dbReference>
<sequence>MNKYLKFFLMIATSTLLMFFMMYFNLFSFSHFFFSQTRLFMALMMGAAMAIIMLVFMWKMYPNKKANVVILCGSILLFAGSLFMVRSQTAVDDVAWMKAMIPHHSIAILTSDRANLTDPEVKELAKKILEAQEAEIDEMKELIEKLEEQ</sequence>
<dbReference type="AlphaFoldDB" id="A0AAW8TVD5"/>
<organism evidence="4 5">
    <name type="scientific">Enterococcus asini</name>
    <dbReference type="NCBI Taxonomy" id="57732"/>
    <lineage>
        <taxon>Bacteria</taxon>
        <taxon>Bacillati</taxon>
        <taxon>Bacillota</taxon>
        <taxon>Bacilli</taxon>
        <taxon>Lactobacillales</taxon>
        <taxon>Enterococcaceae</taxon>
        <taxon>Enterococcus</taxon>
    </lineage>
</organism>
<evidence type="ECO:0000313" key="5">
    <source>
        <dbReference type="Proteomes" id="UP001256711"/>
    </source>
</evidence>
<comment type="caution">
    <text evidence="4">The sequence shown here is derived from an EMBL/GenBank/DDBJ whole genome shotgun (WGS) entry which is preliminary data.</text>
</comment>
<proteinExistence type="predicted"/>
<evidence type="ECO:0000256" key="2">
    <source>
        <dbReference type="SAM" id="Phobius"/>
    </source>
</evidence>
<feature type="transmembrane region" description="Helical" evidence="2">
    <location>
        <begin position="7"/>
        <end position="27"/>
    </location>
</feature>
<dbReference type="Gene3D" id="1.20.1260.10">
    <property type="match status" value="1"/>
</dbReference>
<keyword evidence="2" id="KW-0472">Membrane</keyword>
<evidence type="ECO:0000313" key="4">
    <source>
        <dbReference type="EMBL" id="MDT2808905.1"/>
    </source>
</evidence>
<feature type="transmembrane region" description="Helical" evidence="2">
    <location>
        <begin position="39"/>
        <end position="56"/>
    </location>
</feature>
<accession>A0AAW8TVD5</accession>
<evidence type="ECO:0000256" key="1">
    <source>
        <dbReference type="SAM" id="Coils"/>
    </source>
</evidence>
<gene>
    <name evidence="4" type="ORF">P7H43_00115</name>
</gene>
<dbReference type="InterPro" id="IPR005183">
    <property type="entry name" value="DUF305_CopM-like"/>
</dbReference>
<dbReference type="InterPro" id="IPR012347">
    <property type="entry name" value="Ferritin-like"/>
</dbReference>
<dbReference type="EMBL" id="JARQBJ010000001">
    <property type="protein sequence ID" value="MDT2808905.1"/>
    <property type="molecule type" value="Genomic_DNA"/>
</dbReference>
<evidence type="ECO:0000259" key="3">
    <source>
        <dbReference type="Pfam" id="PF03713"/>
    </source>
</evidence>
<dbReference type="Proteomes" id="UP001256711">
    <property type="component" value="Unassembled WGS sequence"/>
</dbReference>
<feature type="transmembrane region" description="Helical" evidence="2">
    <location>
        <begin position="68"/>
        <end position="85"/>
    </location>
</feature>
<reference evidence="4" key="1">
    <citation type="submission" date="2023-03" db="EMBL/GenBank/DDBJ databases">
        <authorList>
            <person name="Shen W."/>
            <person name="Cai J."/>
        </authorList>
    </citation>
    <scope>NUCLEOTIDE SEQUENCE</scope>
    <source>
        <strain evidence="4">B226-2</strain>
    </source>
</reference>
<keyword evidence="1" id="KW-0175">Coiled coil</keyword>